<feature type="chain" id="PRO_5030160889" evidence="1">
    <location>
        <begin position="25"/>
        <end position="108"/>
    </location>
</feature>
<gene>
    <name evidence="2" type="ORF">DBRI00130_LOCUS14388</name>
</gene>
<protein>
    <submittedName>
        <fullName evidence="2">Uncharacterized protein</fullName>
    </submittedName>
</protein>
<evidence type="ECO:0000256" key="1">
    <source>
        <dbReference type="SAM" id="SignalP"/>
    </source>
</evidence>
<name>A0A6V2EZG8_9STRA</name>
<reference evidence="2" key="1">
    <citation type="submission" date="2021-01" db="EMBL/GenBank/DDBJ databases">
        <authorList>
            <person name="Corre E."/>
            <person name="Pelletier E."/>
            <person name="Niang G."/>
            <person name="Scheremetjew M."/>
            <person name="Finn R."/>
            <person name="Kale V."/>
            <person name="Holt S."/>
            <person name="Cochrane G."/>
            <person name="Meng A."/>
            <person name="Brown T."/>
            <person name="Cohen L."/>
        </authorList>
    </citation>
    <scope>NUCLEOTIDE SEQUENCE</scope>
    <source>
        <strain evidence="2">GSO104</strain>
    </source>
</reference>
<proteinExistence type="predicted"/>
<dbReference type="AlphaFoldDB" id="A0A6V2EZG8"/>
<dbReference type="EMBL" id="HBNS01018004">
    <property type="protein sequence ID" value="CAE4606190.1"/>
    <property type="molecule type" value="Transcribed_RNA"/>
</dbReference>
<accession>A0A6V2EZG8</accession>
<organism evidence="2">
    <name type="scientific">Ditylum brightwellii</name>
    <dbReference type="NCBI Taxonomy" id="49249"/>
    <lineage>
        <taxon>Eukaryota</taxon>
        <taxon>Sar</taxon>
        <taxon>Stramenopiles</taxon>
        <taxon>Ochrophyta</taxon>
        <taxon>Bacillariophyta</taxon>
        <taxon>Mediophyceae</taxon>
        <taxon>Lithodesmiophycidae</taxon>
        <taxon>Lithodesmiales</taxon>
        <taxon>Lithodesmiaceae</taxon>
        <taxon>Ditylum</taxon>
    </lineage>
</organism>
<sequence length="108" mass="12543">MNIRVKISFIALLLCFILLSLTEATTQRAFLVRQHSIHTQNMFGGNMVKEEEEKQQQYHQQKSRKIVCNVVNRQHLLHPINHKEEKSSSSNDKLPYHCLTTCRLGLGL</sequence>
<evidence type="ECO:0000313" key="2">
    <source>
        <dbReference type="EMBL" id="CAE4606190.1"/>
    </source>
</evidence>
<keyword evidence="1" id="KW-0732">Signal</keyword>
<feature type="signal peptide" evidence="1">
    <location>
        <begin position="1"/>
        <end position="24"/>
    </location>
</feature>